<dbReference type="Pfam" id="PF20430">
    <property type="entry name" value="Eplus_motif"/>
    <property type="match status" value="1"/>
</dbReference>
<dbReference type="STRING" id="3827.A0A3Q7YF55"/>
<feature type="domain" description="DYW" evidence="2">
    <location>
        <begin position="53"/>
        <end position="144"/>
    </location>
</feature>
<keyword evidence="3" id="KW-1185">Reference proteome</keyword>
<evidence type="ECO:0000313" key="3">
    <source>
        <dbReference type="Proteomes" id="UP000087171"/>
    </source>
</evidence>
<dbReference type="KEGG" id="cam:113786348"/>
<dbReference type="Proteomes" id="UP000087171">
    <property type="component" value="Chromosome Ca4"/>
</dbReference>
<organism evidence="3 4">
    <name type="scientific">Cicer arietinum</name>
    <name type="common">Chickpea</name>
    <name type="synonym">Garbanzo</name>
    <dbReference type="NCBI Taxonomy" id="3827"/>
    <lineage>
        <taxon>Eukaryota</taxon>
        <taxon>Viridiplantae</taxon>
        <taxon>Streptophyta</taxon>
        <taxon>Embryophyta</taxon>
        <taxon>Tracheophyta</taxon>
        <taxon>Spermatophyta</taxon>
        <taxon>Magnoliopsida</taxon>
        <taxon>eudicotyledons</taxon>
        <taxon>Gunneridae</taxon>
        <taxon>Pentapetalae</taxon>
        <taxon>rosids</taxon>
        <taxon>fabids</taxon>
        <taxon>Fabales</taxon>
        <taxon>Fabaceae</taxon>
        <taxon>Papilionoideae</taxon>
        <taxon>50 kb inversion clade</taxon>
        <taxon>NPAAA clade</taxon>
        <taxon>Hologalegina</taxon>
        <taxon>IRL clade</taxon>
        <taxon>Cicereae</taxon>
        <taxon>Cicer</taxon>
    </lineage>
</organism>
<reference evidence="4" key="2">
    <citation type="submission" date="2025-08" db="UniProtKB">
        <authorList>
            <consortium name="RefSeq"/>
        </authorList>
    </citation>
    <scope>IDENTIFICATION</scope>
    <source>
        <tissue evidence="4">Etiolated seedlings</tissue>
    </source>
</reference>
<dbReference type="GO" id="GO:0008270">
    <property type="term" value="F:zinc ion binding"/>
    <property type="evidence" value="ECO:0007669"/>
    <property type="project" value="InterPro"/>
</dbReference>
<dbReference type="RefSeq" id="XP_027189915.1">
    <property type="nucleotide sequence ID" value="XM_027334114.1"/>
</dbReference>
<accession>A0A3Q7YF55</accession>
<dbReference type="AlphaFoldDB" id="A0A3Q7YF55"/>
<evidence type="ECO:0000313" key="4">
    <source>
        <dbReference type="RefSeq" id="XP_027189915.1"/>
    </source>
</evidence>
<name>A0A3Q7YF55_CICAR</name>
<gene>
    <name evidence="4" type="primary">LOC113786348</name>
</gene>
<dbReference type="InterPro" id="IPR046849">
    <property type="entry name" value="E2_motif"/>
</dbReference>
<dbReference type="Pfam" id="PF14432">
    <property type="entry name" value="DYW_deaminase"/>
    <property type="match status" value="1"/>
</dbReference>
<comment type="similarity">
    <text evidence="1">Belongs to the PPR family. PCMP-H subfamily.</text>
</comment>
<dbReference type="OrthoDB" id="185373at2759"/>
<reference evidence="3" key="1">
    <citation type="journal article" date="2013" name="Nat. Biotechnol.">
        <title>Draft genome sequence of chickpea (Cicer arietinum) provides a resource for trait improvement.</title>
        <authorList>
            <person name="Varshney R.K."/>
            <person name="Song C."/>
            <person name="Saxena R.K."/>
            <person name="Azam S."/>
            <person name="Yu S."/>
            <person name="Sharpe A.G."/>
            <person name="Cannon S."/>
            <person name="Baek J."/>
            <person name="Rosen B.D."/>
            <person name="Tar'an B."/>
            <person name="Millan T."/>
            <person name="Zhang X."/>
            <person name="Ramsay L.D."/>
            <person name="Iwata A."/>
            <person name="Wang Y."/>
            <person name="Nelson W."/>
            <person name="Farmer A.D."/>
            <person name="Gaur P.M."/>
            <person name="Soderlund C."/>
            <person name="Penmetsa R.V."/>
            <person name="Xu C."/>
            <person name="Bharti A.K."/>
            <person name="He W."/>
            <person name="Winter P."/>
            <person name="Zhao S."/>
            <person name="Hane J.K."/>
            <person name="Carrasquilla-Garcia N."/>
            <person name="Condie J.A."/>
            <person name="Upadhyaya H.D."/>
            <person name="Luo M.C."/>
            <person name="Thudi M."/>
            <person name="Gowda C.L."/>
            <person name="Singh N.P."/>
            <person name="Lichtenzveig J."/>
            <person name="Gali K.K."/>
            <person name="Rubio J."/>
            <person name="Nadarajan N."/>
            <person name="Dolezel J."/>
            <person name="Bansal K.C."/>
            <person name="Xu X."/>
            <person name="Edwards D."/>
            <person name="Zhang G."/>
            <person name="Kahl G."/>
            <person name="Gil J."/>
            <person name="Singh K.B."/>
            <person name="Datta S.K."/>
            <person name="Jackson S.A."/>
            <person name="Wang J."/>
            <person name="Cook D.R."/>
        </authorList>
    </citation>
    <scope>NUCLEOTIDE SEQUENCE [LARGE SCALE GENOMIC DNA]</scope>
    <source>
        <strain evidence="3">cv. CDC Frontier</strain>
    </source>
</reference>
<sequence>MDMRGMKKVPQSMMIEVNNEMHKFVAGDKSHDQYKEIYEMVDEMGREIKRVVYVPTTSQVLLDIDEEDKEDALYRHSEKLAIAFALLNTPPGTSIRIVKNLRICEDCHSATKFISKVYNREIVVRDRNRFHHFKNGLCSCRDFW</sequence>
<proteinExistence type="inferred from homology"/>
<evidence type="ECO:0000256" key="1">
    <source>
        <dbReference type="ARBA" id="ARBA00006643"/>
    </source>
</evidence>
<evidence type="ECO:0000259" key="2">
    <source>
        <dbReference type="Pfam" id="PF14432"/>
    </source>
</evidence>
<dbReference type="InterPro" id="IPR032867">
    <property type="entry name" value="DYW_dom"/>
</dbReference>
<protein>
    <submittedName>
        <fullName evidence="4">Pentatricopeptide repeat-containing protein At3g62890-like</fullName>
    </submittedName>
</protein>